<sequence length="206" mass="23579">MASIEASDDHLSDQNAGPTLFEEETDEYSDADQEQDIEESSSSKHAMKLKDIRKKVKEMTAEYLDKLVDDGEITGEDKNAVSLELAAENVPGLKRVAANVNTLARASHVLAKDNAKMHKLHMQKADCIMEIEDLQNQLEIAEEKKQMIERKLRSQIERLKIREHAVRSEVMDINLMEQVRMGAFERQEIESELDDSPDLQQRMPMR</sequence>
<evidence type="ECO:0000256" key="2">
    <source>
        <dbReference type="SAM" id="MobiDB-lite"/>
    </source>
</evidence>
<keyword evidence="1" id="KW-0175">Coiled coil</keyword>
<proteinExistence type="predicted"/>
<feature type="compositionally biased region" description="Acidic residues" evidence="2">
    <location>
        <begin position="21"/>
        <end position="39"/>
    </location>
</feature>
<protein>
    <submittedName>
        <fullName evidence="3">Uncharacterized protein</fullName>
    </submittedName>
</protein>
<feature type="region of interest" description="Disordered" evidence="2">
    <location>
        <begin position="187"/>
        <end position="206"/>
    </location>
</feature>
<dbReference type="OrthoDB" id="5689141at2759"/>
<organism evidence="3 4">
    <name type="scientific">Coemansia erecta</name>
    <dbReference type="NCBI Taxonomy" id="147472"/>
    <lineage>
        <taxon>Eukaryota</taxon>
        <taxon>Fungi</taxon>
        <taxon>Fungi incertae sedis</taxon>
        <taxon>Zoopagomycota</taxon>
        <taxon>Kickxellomycotina</taxon>
        <taxon>Kickxellomycetes</taxon>
        <taxon>Kickxellales</taxon>
        <taxon>Kickxellaceae</taxon>
        <taxon>Coemansia</taxon>
    </lineage>
</organism>
<feature type="region of interest" description="Disordered" evidence="2">
    <location>
        <begin position="1"/>
        <end position="46"/>
    </location>
</feature>
<dbReference type="EMBL" id="JANBOJ010000046">
    <property type="protein sequence ID" value="KAJ1723987.1"/>
    <property type="molecule type" value="Genomic_DNA"/>
</dbReference>
<evidence type="ECO:0000313" key="4">
    <source>
        <dbReference type="Proteomes" id="UP001149813"/>
    </source>
</evidence>
<gene>
    <name evidence="3" type="ORF">LPJ53_001743</name>
</gene>
<keyword evidence="4" id="KW-1185">Reference proteome</keyword>
<accession>A0A9W8CUL3</accession>
<comment type="caution">
    <text evidence="3">The sequence shown here is derived from an EMBL/GenBank/DDBJ whole genome shotgun (WGS) entry which is preliminary data.</text>
</comment>
<evidence type="ECO:0000313" key="3">
    <source>
        <dbReference type="EMBL" id="KAJ1723987.1"/>
    </source>
</evidence>
<dbReference type="AlphaFoldDB" id="A0A9W8CUL3"/>
<dbReference type="Proteomes" id="UP001149813">
    <property type="component" value="Unassembled WGS sequence"/>
</dbReference>
<name>A0A9W8CUL3_9FUNG</name>
<feature type="coiled-coil region" evidence="1">
    <location>
        <begin position="124"/>
        <end position="158"/>
    </location>
</feature>
<reference evidence="3" key="1">
    <citation type="submission" date="2022-07" db="EMBL/GenBank/DDBJ databases">
        <title>Phylogenomic reconstructions and comparative analyses of Kickxellomycotina fungi.</title>
        <authorList>
            <person name="Reynolds N.K."/>
            <person name="Stajich J.E."/>
            <person name="Barry K."/>
            <person name="Grigoriev I.V."/>
            <person name="Crous P."/>
            <person name="Smith M.E."/>
        </authorList>
    </citation>
    <scope>NUCLEOTIDE SEQUENCE</scope>
    <source>
        <strain evidence="3">NBRC 32514</strain>
    </source>
</reference>
<evidence type="ECO:0000256" key="1">
    <source>
        <dbReference type="SAM" id="Coils"/>
    </source>
</evidence>